<dbReference type="GeneID" id="9620711"/>
<protein>
    <recommendedName>
        <fullName evidence="1">type I protein arginine methyltransferase</fullName>
        <ecNumber evidence="1">2.1.1.319</ecNumber>
    </recommendedName>
</protein>
<organism evidence="8">
    <name type="scientific">Volvox carteri f. nagariensis</name>
    <dbReference type="NCBI Taxonomy" id="3068"/>
    <lineage>
        <taxon>Eukaryota</taxon>
        <taxon>Viridiplantae</taxon>
        <taxon>Chlorophyta</taxon>
        <taxon>core chlorophytes</taxon>
        <taxon>Chlorophyceae</taxon>
        <taxon>CS clade</taxon>
        <taxon>Chlamydomonadales</taxon>
        <taxon>Volvocaceae</taxon>
        <taxon>Volvox</taxon>
    </lineage>
</organism>
<dbReference type="AlphaFoldDB" id="D8TMM2"/>
<feature type="compositionally biased region" description="Low complexity" evidence="6">
    <location>
        <begin position="99"/>
        <end position="108"/>
    </location>
</feature>
<dbReference type="EC" id="2.1.1.319" evidence="1"/>
<sequence>ARPLLAPGAVLSPRAVRVVGVLAASEDLMAMNEVRLDWMAEDTGGLQYGPANELLWRHARSMQVSNLRYSPLSEPFLLLPEISTQQLLLQPDQLLRAPGGKAEASAAGSKDEAADGSGSCEGGGGSGSGSTAPLRHEVLVVAASTGRVDCVVCWTEYELSPGVWLSYAPYELQGRSEAAVLAPHVWQRVQYLSARPAVQAGDSLVLQVTLPAASDDLRVEYDEDVTAVQRLRGQQKRPQASSVVDGTAPVPPEVDPFLPEGEPLLAPSGRSSEPSGKAAAAANAGSAAAVAAAMSQSGLILPYHMSMLNDRQRTRCYVKGIRGAVEAAREARHRDRPPLVVLDVGSGTGLLSLVAARAGAECVESLAAPDAAYLPSAFRIVAALAHSTMLAERLREAEVDLLRVPDLLLLTEPVTVAQLFRRHGPDGEVVPPPPEAAAASSATAAVPTSANCVLYWFEADCGAGGWLSTQPGSSCTYFGHWVQNVHFLEEPLPLPPSLLLLPEGEEGKQDEEDEGVVGSVPSTADVGRSCNAGGVGEAHGEVGGDEGEVPVEGLRVLLSAECTLDRVKMSADWVLERQGESESGSEEEEEEEEEEK</sequence>
<dbReference type="eggNOG" id="ENOG502RRE3">
    <property type="taxonomic scope" value="Eukaryota"/>
</dbReference>
<evidence type="ECO:0000256" key="2">
    <source>
        <dbReference type="ARBA" id="ARBA00022691"/>
    </source>
</evidence>
<dbReference type="GO" id="GO:0035242">
    <property type="term" value="F:protein-arginine omega-N asymmetric methyltransferase activity"/>
    <property type="evidence" value="ECO:0007669"/>
    <property type="project" value="UniProtKB-EC"/>
</dbReference>
<dbReference type="PANTHER" id="PTHR11006">
    <property type="entry name" value="PROTEIN ARGININE N-METHYLTRANSFERASE"/>
    <property type="match status" value="1"/>
</dbReference>
<feature type="region of interest" description="Disordered" evidence="6">
    <location>
        <begin position="505"/>
        <end position="529"/>
    </location>
</feature>
<dbReference type="OrthoDB" id="412876at2759"/>
<feature type="region of interest" description="Disordered" evidence="6">
    <location>
        <begin position="233"/>
        <end position="278"/>
    </location>
</feature>
<evidence type="ECO:0000256" key="5">
    <source>
        <dbReference type="ARBA" id="ARBA00049086"/>
    </source>
</evidence>
<accession>D8TMM2</accession>
<feature type="region of interest" description="Disordered" evidence="6">
    <location>
        <begin position="575"/>
        <end position="596"/>
    </location>
</feature>
<feature type="region of interest" description="Disordered" evidence="6">
    <location>
        <begin position="99"/>
        <end position="130"/>
    </location>
</feature>
<dbReference type="PANTHER" id="PTHR11006:SF10">
    <property type="entry name" value="HISTONE-ARGININE METHYLTRANSFERASE CARMER-RELATED"/>
    <property type="match status" value="1"/>
</dbReference>
<evidence type="ECO:0000256" key="4">
    <source>
        <dbReference type="ARBA" id="ARBA00023163"/>
    </source>
</evidence>
<feature type="compositionally biased region" description="Acidic residues" evidence="6">
    <location>
        <begin position="583"/>
        <end position="596"/>
    </location>
</feature>
<keyword evidence="3" id="KW-0805">Transcription regulation</keyword>
<dbReference type="EMBL" id="GL378328">
    <property type="protein sequence ID" value="EFJ51147.1"/>
    <property type="molecule type" value="Genomic_DNA"/>
</dbReference>
<comment type="catalytic activity">
    <reaction evidence="5">
        <text>L-arginyl-[protein] + 2 S-adenosyl-L-methionine = N(omega),N(omega)-dimethyl-L-arginyl-[protein] + 2 S-adenosyl-L-homocysteine + 2 H(+)</text>
        <dbReference type="Rhea" id="RHEA:48096"/>
        <dbReference type="Rhea" id="RHEA-COMP:10532"/>
        <dbReference type="Rhea" id="RHEA-COMP:11991"/>
        <dbReference type="ChEBI" id="CHEBI:15378"/>
        <dbReference type="ChEBI" id="CHEBI:29965"/>
        <dbReference type="ChEBI" id="CHEBI:57856"/>
        <dbReference type="ChEBI" id="CHEBI:59789"/>
        <dbReference type="ChEBI" id="CHEBI:61897"/>
        <dbReference type="EC" id="2.1.1.319"/>
    </reaction>
</comment>
<gene>
    <name evidence="7" type="ORF">VOLCADRAFT_116501</name>
</gene>
<dbReference type="InterPro" id="IPR029063">
    <property type="entry name" value="SAM-dependent_MTases_sf"/>
</dbReference>
<reference evidence="7 8" key="1">
    <citation type="journal article" date="2010" name="Science">
        <title>Genomic analysis of organismal complexity in the multicellular green alga Volvox carteri.</title>
        <authorList>
            <person name="Prochnik S.E."/>
            <person name="Umen J."/>
            <person name="Nedelcu A.M."/>
            <person name="Hallmann A."/>
            <person name="Miller S.M."/>
            <person name="Nishii I."/>
            <person name="Ferris P."/>
            <person name="Kuo A."/>
            <person name="Mitros T."/>
            <person name="Fritz-Laylin L.K."/>
            <person name="Hellsten U."/>
            <person name="Chapman J."/>
            <person name="Simakov O."/>
            <person name="Rensing S.A."/>
            <person name="Terry A."/>
            <person name="Pangilinan J."/>
            <person name="Kapitonov V."/>
            <person name="Jurka J."/>
            <person name="Salamov A."/>
            <person name="Shapiro H."/>
            <person name="Schmutz J."/>
            <person name="Grimwood J."/>
            <person name="Lindquist E."/>
            <person name="Lucas S."/>
            <person name="Grigoriev I.V."/>
            <person name="Schmitt R."/>
            <person name="Kirk D."/>
            <person name="Rokhsar D.S."/>
        </authorList>
    </citation>
    <scope>NUCLEOTIDE SEQUENCE [LARGE SCALE GENOMIC DNA]</scope>
    <source>
        <strain evidence="8">f. Nagariensis / Eve</strain>
    </source>
</reference>
<feature type="compositionally biased region" description="Gly residues" evidence="6">
    <location>
        <begin position="119"/>
        <end position="128"/>
    </location>
</feature>
<dbReference type="InterPro" id="IPR025799">
    <property type="entry name" value="Arg_MeTrfase"/>
</dbReference>
<dbReference type="Gene3D" id="2.70.160.11">
    <property type="entry name" value="Hnrnp arginine n-methyltransferase1"/>
    <property type="match status" value="1"/>
</dbReference>
<dbReference type="InParanoid" id="D8TMM2"/>
<dbReference type="STRING" id="3068.D8TMM2"/>
<dbReference type="RefSeq" id="XP_002947614.1">
    <property type="nucleotide sequence ID" value="XM_002947568.1"/>
</dbReference>
<dbReference type="Proteomes" id="UP000001058">
    <property type="component" value="Unassembled WGS sequence"/>
</dbReference>
<dbReference type="KEGG" id="vcn:VOLCADRAFT_116501"/>
<feature type="non-terminal residue" evidence="7">
    <location>
        <position position="1"/>
    </location>
</feature>
<keyword evidence="8" id="KW-1185">Reference proteome</keyword>
<keyword evidence="4" id="KW-0804">Transcription</keyword>
<dbReference type="SUPFAM" id="SSF53335">
    <property type="entry name" value="S-adenosyl-L-methionine-dependent methyltransferases"/>
    <property type="match status" value="1"/>
</dbReference>
<evidence type="ECO:0000313" key="8">
    <source>
        <dbReference type="Proteomes" id="UP000001058"/>
    </source>
</evidence>
<name>D8TMM2_VOLCA</name>
<keyword evidence="2" id="KW-0949">S-adenosyl-L-methionine</keyword>
<evidence type="ECO:0000256" key="1">
    <source>
        <dbReference type="ARBA" id="ARBA00011925"/>
    </source>
</evidence>
<proteinExistence type="predicted"/>
<evidence type="ECO:0000313" key="7">
    <source>
        <dbReference type="EMBL" id="EFJ51147.1"/>
    </source>
</evidence>
<evidence type="ECO:0000256" key="6">
    <source>
        <dbReference type="SAM" id="MobiDB-lite"/>
    </source>
</evidence>
<dbReference type="GO" id="GO:0070611">
    <property type="term" value="F:histone H3R2 methyltransferase activity"/>
    <property type="evidence" value="ECO:0007669"/>
    <property type="project" value="TreeGrafter"/>
</dbReference>
<dbReference type="Gene3D" id="3.40.50.150">
    <property type="entry name" value="Vaccinia Virus protein VP39"/>
    <property type="match status" value="1"/>
</dbReference>
<evidence type="ECO:0000256" key="3">
    <source>
        <dbReference type="ARBA" id="ARBA00023015"/>
    </source>
</evidence>